<feature type="domain" description="TIR" evidence="2">
    <location>
        <begin position="14"/>
        <end position="152"/>
    </location>
</feature>
<dbReference type="PANTHER" id="PTHR11017">
    <property type="entry name" value="LEUCINE-RICH REPEAT-CONTAINING PROTEIN"/>
    <property type="match status" value="1"/>
</dbReference>
<dbReference type="InterPro" id="IPR042197">
    <property type="entry name" value="Apaf_helical"/>
</dbReference>
<reference evidence="3 4" key="2">
    <citation type="journal article" date="2017" name="Front. Plant Sci.">
        <title>Gene Classification and Mining of Molecular Markers Useful in Red Clover (Trifolium pratense) Breeding.</title>
        <authorList>
            <person name="Istvanek J."/>
            <person name="Dluhosova J."/>
            <person name="Dluhos P."/>
            <person name="Patkova L."/>
            <person name="Nedelnik J."/>
            <person name="Repkova J."/>
        </authorList>
    </citation>
    <scope>NUCLEOTIDE SEQUENCE [LARGE SCALE GENOMIC DNA]</scope>
    <source>
        <strain evidence="4">cv. Tatra</strain>
        <tissue evidence="3">Young leaves</tissue>
    </source>
</reference>
<dbReference type="STRING" id="57577.A0A2K3L0U3"/>
<name>A0A2K3L0U3_TRIPR</name>
<dbReference type="PANTHER" id="PTHR11017:SF560">
    <property type="entry name" value="RESISTANCE PROTEIN (TIR-NBS-LRR CLASS), PUTATIVE-RELATED"/>
    <property type="match status" value="1"/>
</dbReference>
<evidence type="ECO:0000256" key="1">
    <source>
        <dbReference type="ARBA" id="ARBA00023027"/>
    </source>
</evidence>
<dbReference type="InterPro" id="IPR044974">
    <property type="entry name" value="Disease_R_plants"/>
</dbReference>
<accession>A0A2K3L0U3</accession>
<evidence type="ECO:0000313" key="3">
    <source>
        <dbReference type="EMBL" id="PNX72165.1"/>
    </source>
</evidence>
<dbReference type="InterPro" id="IPR035897">
    <property type="entry name" value="Toll_tir_struct_dom_sf"/>
</dbReference>
<organism evidence="3 4">
    <name type="scientific">Trifolium pratense</name>
    <name type="common">Red clover</name>
    <dbReference type="NCBI Taxonomy" id="57577"/>
    <lineage>
        <taxon>Eukaryota</taxon>
        <taxon>Viridiplantae</taxon>
        <taxon>Streptophyta</taxon>
        <taxon>Embryophyta</taxon>
        <taxon>Tracheophyta</taxon>
        <taxon>Spermatophyta</taxon>
        <taxon>Magnoliopsida</taxon>
        <taxon>eudicotyledons</taxon>
        <taxon>Gunneridae</taxon>
        <taxon>Pentapetalae</taxon>
        <taxon>rosids</taxon>
        <taxon>fabids</taxon>
        <taxon>Fabales</taxon>
        <taxon>Fabaceae</taxon>
        <taxon>Papilionoideae</taxon>
        <taxon>50 kb inversion clade</taxon>
        <taxon>NPAAA clade</taxon>
        <taxon>Hologalegina</taxon>
        <taxon>IRL clade</taxon>
        <taxon>Trifolieae</taxon>
        <taxon>Trifolium</taxon>
    </lineage>
</organism>
<dbReference type="GO" id="GO:0006952">
    <property type="term" value="P:defense response"/>
    <property type="evidence" value="ECO:0007669"/>
    <property type="project" value="InterPro"/>
</dbReference>
<evidence type="ECO:0000259" key="2">
    <source>
        <dbReference type="PROSITE" id="PS50104"/>
    </source>
</evidence>
<dbReference type="FunFam" id="3.40.50.10140:FF:000007">
    <property type="entry name" value="Disease resistance protein (TIR-NBS-LRR class)"/>
    <property type="match status" value="1"/>
</dbReference>
<dbReference type="InterPro" id="IPR002182">
    <property type="entry name" value="NB-ARC"/>
</dbReference>
<feature type="non-terminal residue" evidence="3">
    <location>
        <position position="404"/>
    </location>
</feature>
<dbReference type="PROSITE" id="PS50104">
    <property type="entry name" value="TIR"/>
    <property type="match status" value="1"/>
</dbReference>
<sequence length="404" mass="45340">MYSSSSSSSTNPQYLHDVFINFRGEDTRRTFVSHLYAVLSNSGINTFLDNEKLEKGEEIGHELLQAITVSHISIIVFSKSYAESSWCLNELDKIMECRRTQGQVVLPVFYDVDPSVVRHQKGEFGKALEVSAKSRSDRELVNKIVEAILPKLDNSTLPITEFPVGLESHVKQVVGLIEKQAGNFCIVGIWGMGGSGKTTVAKAVYNEIHRRFDCTSFIENIREVCEQDTRGHMHLQQQLLSDVLKTKEKIHSIALGTTRIQKVVSGKKALVVLDDVTDFQQIKVLCGNNKCFGSGSVLIVTTRDVHILKLLKVVSVYKMEEMHKNESLELFSWHAFRKASPKGGFSELSRSVAAYCGGLPLALEVLGSYLFDRTKQEWTSVLSKLERIPNDQVHEKLRISYDGL</sequence>
<reference evidence="3 4" key="1">
    <citation type="journal article" date="2014" name="Am. J. Bot.">
        <title>Genome assembly and annotation for red clover (Trifolium pratense; Fabaceae).</title>
        <authorList>
            <person name="Istvanek J."/>
            <person name="Jaros M."/>
            <person name="Krenek A."/>
            <person name="Repkova J."/>
        </authorList>
    </citation>
    <scope>NUCLEOTIDE SEQUENCE [LARGE SCALE GENOMIC DNA]</scope>
    <source>
        <strain evidence="4">cv. Tatra</strain>
        <tissue evidence="3">Young leaves</tissue>
    </source>
</reference>
<dbReference type="InterPro" id="IPR000157">
    <property type="entry name" value="TIR_dom"/>
</dbReference>
<dbReference type="GO" id="GO:0007165">
    <property type="term" value="P:signal transduction"/>
    <property type="evidence" value="ECO:0007669"/>
    <property type="project" value="InterPro"/>
</dbReference>
<dbReference type="Proteomes" id="UP000236291">
    <property type="component" value="Unassembled WGS sequence"/>
</dbReference>
<dbReference type="SUPFAM" id="SSF52540">
    <property type="entry name" value="P-loop containing nucleoside triphosphate hydrolases"/>
    <property type="match status" value="1"/>
</dbReference>
<dbReference type="Gene3D" id="3.40.50.10140">
    <property type="entry name" value="Toll/interleukin-1 receptor homology (TIR) domain"/>
    <property type="match status" value="1"/>
</dbReference>
<evidence type="ECO:0000313" key="4">
    <source>
        <dbReference type="Proteomes" id="UP000236291"/>
    </source>
</evidence>
<dbReference type="InterPro" id="IPR027417">
    <property type="entry name" value="P-loop_NTPase"/>
</dbReference>
<dbReference type="EMBL" id="ASHM01024291">
    <property type="protein sequence ID" value="PNX72165.1"/>
    <property type="molecule type" value="Genomic_DNA"/>
</dbReference>
<dbReference type="ExpressionAtlas" id="A0A2K3L0U3">
    <property type="expression patterns" value="baseline"/>
</dbReference>
<protein>
    <submittedName>
        <fullName evidence="3">Disease resistance protein (TIR-NBS-LRR class)</fullName>
    </submittedName>
</protein>
<dbReference type="Gene3D" id="1.10.8.430">
    <property type="entry name" value="Helical domain of apoptotic protease-activating factors"/>
    <property type="match status" value="1"/>
</dbReference>
<dbReference type="PRINTS" id="PR00364">
    <property type="entry name" value="DISEASERSIST"/>
</dbReference>
<dbReference type="AlphaFoldDB" id="A0A2K3L0U3"/>
<dbReference type="GO" id="GO:0043531">
    <property type="term" value="F:ADP binding"/>
    <property type="evidence" value="ECO:0007669"/>
    <property type="project" value="InterPro"/>
</dbReference>
<dbReference type="SUPFAM" id="SSF52200">
    <property type="entry name" value="Toll/Interleukin receptor TIR domain"/>
    <property type="match status" value="1"/>
</dbReference>
<dbReference type="Pfam" id="PF00931">
    <property type="entry name" value="NB-ARC"/>
    <property type="match status" value="1"/>
</dbReference>
<dbReference type="Pfam" id="PF01582">
    <property type="entry name" value="TIR"/>
    <property type="match status" value="1"/>
</dbReference>
<comment type="caution">
    <text evidence="3">The sequence shown here is derived from an EMBL/GenBank/DDBJ whole genome shotgun (WGS) entry which is preliminary data.</text>
</comment>
<dbReference type="Gene3D" id="3.40.50.300">
    <property type="entry name" value="P-loop containing nucleotide triphosphate hydrolases"/>
    <property type="match status" value="1"/>
</dbReference>
<proteinExistence type="predicted"/>
<keyword evidence="1" id="KW-0520">NAD</keyword>
<gene>
    <name evidence="3" type="ORF">L195_g028055</name>
</gene>
<dbReference type="SMART" id="SM00255">
    <property type="entry name" value="TIR"/>
    <property type="match status" value="1"/>
</dbReference>